<evidence type="ECO:0000313" key="2">
    <source>
        <dbReference type="Proteomes" id="UP000007431"/>
    </source>
</evidence>
<dbReference type="AlphaFoldDB" id="D8Q0E1"/>
<dbReference type="VEuPathDB" id="FungiDB:SCHCODRAFT_02490642"/>
<dbReference type="HOGENOM" id="CLU_018544_13_0_1"/>
<dbReference type="KEGG" id="scm:SCHCO_02490642"/>
<dbReference type="Proteomes" id="UP000007431">
    <property type="component" value="Unassembled WGS sequence"/>
</dbReference>
<name>D8Q0E1_SCHCM</name>
<gene>
    <name evidence="1" type="ORF">SCHCODRAFT_107047</name>
</gene>
<dbReference type="EMBL" id="GL377304">
    <property type="protein sequence ID" value="EFI99018.1"/>
    <property type="molecule type" value="Genomic_DNA"/>
</dbReference>
<dbReference type="InParanoid" id="D8Q0E1"/>
<evidence type="ECO:0000313" key="1">
    <source>
        <dbReference type="EMBL" id="EFI99018.1"/>
    </source>
</evidence>
<dbReference type="OrthoDB" id="3016965at2759"/>
<keyword evidence="2" id="KW-1185">Reference proteome</keyword>
<dbReference type="RefSeq" id="XP_003033921.1">
    <property type="nucleotide sequence ID" value="XM_003033875.1"/>
</dbReference>
<proteinExistence type="predicted"/>
<accession>D8Q0E1</accession>
<protein>
    <recommendedName>
        <fullName evidence="3">F-box domain-containing protein</fullName>
    </recommendedName>
</protein>
<evidence type="ECO:0008006" key="3">
    <source>
        <dbReference type="Google" id="ProtNLM"/>
    </source>
</evidence>
<feature type="non-terminal residue" evidence="1">
    <location>
        <position position="539"/>
    </location>
</feature>
<sequence>MLPDVDALLKEVQPAGNLSRHRSGFLPTGQDAAVLEDQGRLMDKADAEYTAAIKQLTRQRARIRNQRAIHRALLSPARRFPQELWSAIFLLALPDDWDLEPVGIRSLALAQVCYAWRYIALNTPRIWSGIHIFAWRRRGIELCDEAIIGRELQKSGQVPLRLTLDMTNYQYELRPTAVPKGISRFGRPRRWRDTVWRLLCAEANRWEAVHLVNLRNLLFHRHSGPFTYPTLRELSWTTRDITKADIVSKSLSLSYQIAPDSPNLPESWSLRALKIVCGRGLAENLEENRLEASDSDSESDVIDDEPPPLAPCLPLILACSATLRTCTVQSTIFGSVPADQPRVTFPVLEKLLLEGGAIQLCRWISAPKLQVVTLLDIAEDEERMEEFEAFIGLLDNSDNCPSLRALALDRLSCSASSVVECLGRLPNLEKLSVINSERFGDESEPEYHMEPPVSYRLIKYLLLPAHGRDTPLRRLTDLQLGYSFGNNHTDGKEEDAVREMVESRSMKWEEDGQPIARLRHFVCDSADESLDRHVDDSEW</sequence>
<dbReference type="GeneID" id="9586483"/>
<reference evidence="1 2" key="1">
    <citation type="journal article" date="2010" name="Nat. Biotechnol.">
        <title>Genome sequence of the model mushroom Schizophyllum commune.</title>
        <authorList>
            <person name="Ohm R.A."/>
            <person name="de Jong J.F."/>
            <person name="Lugones L.G."/>
            <person name="Aerts A."/>
            <person name="Kothe E."/>
            <person name="Stajich J.E."/>
            <person name="de Vries R.P."/>
            <person name="Record E."/>
            <person name="Levasseur A."/>
            <person name="Baker S.E."/>
            <person name="Bartholomew K.A."/>
            <person name="Coutinho P.M."/>
            <person name="Erdmann S."/>
            <person name="Fowler T.J."/>
            <person name="Gathman A.C."/>
            <person name="Lombard V."/>
            <person name="Henrissat B."/>
            <person name="Knabe N."/>
            <person name="Kuees U."/>
            <person name="Lilly W.W."/>
            <person name="Lindquist E."/>
            <person name="Lucas S."/>
            <person name="Magnuson J.K."/>
            <person name="Piumi F."/>
            <person name="Raudaskoski M."/>
            <person name="Salamov A."/>
            <person name="Schmutz J."/>
            <person name="Schwarze F.W.M.R."/>
            <person name="vanKuyk P.A."/>
            <person name="Horton J.S."/>
            <person name="Grigoriev I.V."/>
            <person name="Woesten H.A.B."/>
        </authorList>
    </citation>
    <scope>NUCLEOTIDE SEQUENCE [LARGE SCALE GENOMIC DNA]</scope>
    <source>
        <strain evidence="2">H4-8 / FGSC 9210</strain>
    </source>
</reference>
<organism evidence="2">
    <name type="scientific">Schizophyllum commune (strain H4-8 / FGSC 9210)</name>
    <name type="common">Split gill fungus</name>
    <dbReference type="NCBI Taxonomy" id="578458"/>
    <lineage>
        <taxon>Eukaryota</taxon>
        <taxon>Fungi</taxon>
        <taxon>Dikarya</taxon>
        <taxon>Basidiomycota</taxon>
        <taxon>Agaricomycotina</taxon>
        <taxon>Agaricomycetes</taxon>
        <taxon>Agaricomycetidae</taxon>
        <taxon>Agaricales</taxon>
        <taxon>Schizophyllaceae</taxon>
        <taxon>Schizophyllum</taxon>
    </lineage>
</organism>